<dbReference type="InterPro" id="IPR036388">
    <property type="entry name" value="WH-like_DNA-bd_sf"/>
</dbReference>
<sequence length="711" mass="78510">MNPILYGATEKTFKTQGLGALSEAISCKVTEERNGSYELEMVYPQSGKRFKDLLLNRIIKAVPAYRKDPEPFRIYYISKPFNGKVTVKAEHISYQLSYIPVRPFTANNVIEAMENLKQYSAEDNPFTFWTSKETKAKMSFDVPRSCRALLGGTSGSILDTYLGEYEFNGYTVKLHDHRGADKGVTIRYGKNLTDIKQEESIANTITGICPYWKSEETGEVVTLPETTISSDKANNFPFKRTVPHDFTASFEEKPTEAQLREKAQAYVRQTGFGVPDVSIDVSFVMLSQFEGYKDIALLEAVNLCDTVSVYFEPLEISAKAKVIKTVYNVLNDAYDSITLGSAKNSLTKVMEDISGNAEDQITKERDARKRAIAELVKKMEQGSGLYVTDKEKDGAHDWYLHNKPELADSQTIIHINDAGIVFSIDGGKTYNGLSWDGTAILNKIYTIGINASYVDTGKLKVTDGNGAILFCADMDTGEVTINSGLLKVGTGFISTDGRFSIGPMYSQGGKLNRDTGIYENQDVCFAKAIFINYGVEIYGNNDSAEGISYIDFHSGSDVTTGDSLYDYTGRFQNYLAKDGVSQFAFTGSKTVNGTSAGTCTVAVNGNIVHSSDKRLKSDIKGLSADKAKNLLMALNPVSYKYKADSADNIHHGLIYQSVKEIVDDQQLGNLALLQEYMGADKVVYGAIGYDELIADIILVLQDHEKKLRGEK</sequence>
<dbReference type="Gene3D" id="1.10.10.10">
    <property type="entry name" value="Winged helix-like DNA-binding domain superfamily/Winged helix DNA-binding domain"/>
    <property type="match status" value="1"/>
</dbReference>
<dbReference type="EMBL" id="BK032529">
    <property type="protein sequence ID" value="DAF45977.1"/>
    <property type="molecule type" value="Genomic_DNA"/>
</dbReference>
<protein>
    <submittedName>
        <fullName evidence="4">Tail protein</fullName>
    </submittedName>
</protein>
<dbReference type="InterPro" id="IPR007119">
    <property type="entry name" value="Phage_tail_spike_N"/>
</dbReference>
<dbReference type="InterPro" id="IPR030392">
    <property type="entry name" value="S74_ICA"/>
</dbReference>
<proteinExistence type="predicted"/>
<evidence type="ECO:0000259" key="3">
    <source>
        <dbReference type="PROSITE" id="PS51688"/>
    </source>
</evidence>
<evidence type="ECO:0000313" key="4">
    <source>
        <dbReference type="EMBL" id="DAF45977.1"/>
    </source>
</evidence>
<dbReference type="Pfam" id="PF06605">
    <property type="entry name" value="Prophage_tail"/>
    <property type="match status" value="1"/>
</dbReference>
<dbReference type="PROSITE" id="PS51688">
    <property type="entry name" value="ICA"/>
    <property type="match status" value="1"/>
</dbReference>
<evidence type="ECO:0000256" key="1">
    <source>
        <dbReference type="ARBA" id="ARBA00004328"/>
    </source>
</evidence>
<dbReference type="NCBIfam" id="TIGR01665">
    <property type="entry name" value="put_anti_recept"/>
    <property type="match status" value="1"/>
</dbReference>
<dbReference type="InterPro" id="IPR010572">
    <property type="entry name" value="Tail_dom"/>
</dbReference>
<evidence type="ECO:0000256" key="2">
    <source>
        <dbReference type="ARBA" id="ARBA00022732"/>
    </source>
</evidence>
<dbReference type="GO" id="GO:0098015">
    <property type="term" value="C:virus tail"/>
    <property type="evidence" value="ECO:0007669"/>
    <property type="project" value="UniProtKB-KW"/>
</dbReference>
<name>A0A8S5S4W2_9CAUD</name>
<organism evidence="4">
    <name type="scientific">Myoviridae sp. cthAo37</name>
    <dbReference type="NCBI Taxonomy" id="2827701"/>
    <lineage>
        <taxon>Viruses</taxon>
        <taxon>Duplodnaviria</taxon>
        <taxon>Heunggongvirae</taxon>
        <taxon>Uroviricota</taxon>
        <taxon>Caudoviricetes</taxon>
    </lineage>
</organism>
<comment type="subcellular location">
    <subcellularLocation>
        <location evidence="1">Virion</location>
    </subcellularLocation>
</comment>
<reference evidence="4" key="1">
    <citation type="journal article" date="2021" name="Proc. Natl. Acad. Sci. U.S.A.">
        <title>A Catalog of Tens of Thousands of Viruses from Human Metagenomes Reveals Hidden Associations with Chronic Diseases.</title>
        <authorList>
            <person name="Tisza M.J."/>
            <person name="Buck C.B."/>
        </authorList>
    </citation>
    <scope>NUCLEOTIDE SEQUENCE</scope>
    <source>
        <strain evidence="4">CthAo37</strain>
    </source>
</reference>
<keyword evidence="2" id="KW-0946">Virion</keyword>
<accession>A0A8S5S4W2</accession>
<keyword evidence="2" id="KW-1227">Viral tail protein</keyword>
<dbReference type="Pfam" id="PF13884">
    <property type="entry name" value="Peptidase_S74"/>
    <property type="match status" value="1"/>
</dbReference>
<feature type="domain" description="Peptidase S74" evidence="3">
    <location>
        <begin position="611"/>
        <end position="711"/>
    </location>
</feature>